<feature type="region of interest" description="Disordered" evidence="1">
    <location>
        <begin position="49"/>
        <end position="70"/>
    </location>
</feature>
<evidence type="ECO:0000256" key="1">
    <source>
        <dbReference type="SAM" id="MobiDB-lite"/>
    </source>
</evidence>
<reference evidence="2 3" key="1">
    <citation type="submission" date="2016-03" db="EMBL/GenBank/DDBJ databases">
        <title>Comparative genomics of the ectomycorrhizal sister species Rhizopogon vinicolor and Rhizopogon vesiculosus (Basidiomycota: Boletales) reveals a divergence of the mating type B locus.</title>
        <authorList>
            <person name="Mujic A.B."/>
            <person name="Kuo A."/>
            <person name="Tritt A."/>
            <person name="Lipzen A."/>
            <person name="Chen C."/>
            <person name="Johnson J."/>
            <person name="Sharma A."/>
            <person name="Barry K."/>
            <person name="Grigoriev I.V."/>
            <person name="Spatafora J.W."/>
        </authorList>
    </citation>
    <scope>NUCLEOTIDE SEQUENCE [LARGE SCALE GENOMIC DNA]</scope>
    <source>
        <strain evidence="2 3">AM-OR11-056</strain>
    </source>
</reference>
<organism evidence="2 3">
    <name type="scientific">Rhizopogon vesiculosus</name>
    <dbReference type="NCBI Taxonomy" id="180088"/>
    <lineage>
        <taxon>Eukaryota</taxon>
        <taxon>Fungi</taxon>
        <taxon>Dikarya</taxon>
        <taxon>Basidiomycota</taxon>
        <taxon>Agaricomycotina</taxon>
        <taxon>Agaricomycetes</taxon>
        <taxon>Agaricomycetidae</taxon>
        <taxon>Boletales</taxon>
        <taxon>Suillineae</taxon>
        <taxon>Rhizopogonaceae</taxon>
        <taxon>Rhizopogon</taxon>
    </lineage>
</organism>
<proteinExistence type="predicted"/>
<accession>A0A1J8QTL8</accession>
<dbReference type="Proteomes" id="UP000183567">
    <property type="component" value="Unassembled WGS sequence"/>
</dbReference>
<dbReference type="AlphaFoldDB" id="A0A1J8QTL8"/>
<name>A0A1J8QTL8_9AGAM</name>
<comment type="caution">
    <text evidence="2">The sequence shown here is derived from an EMBL/GenBank/DDBJ whole genome shotgun (WGS) entry which is preliminary data.</text>
</comment>
<protein>
    <submittedName>
        <fullName evidence="2">Uncharacterized protein</fullName>
    </submittedName>
</protein>
<gene>
    <name evidence="2" type="ORF">AZE42_09780</name>
</gene>
<dbReference type="EMBL" id="LVVM01002358">
    <property type="protein sequence ID" value="OJA16792.1"/>
    <property type="molecule type" value="Genomic_DNA"/>
</dbReference>
<evidence type="ECO:0000313" key="3">
    <source>
        <dbReference type="Proteomes" id="UP000183567"/>
    </source>
</evidence>
<keyword evidence="3" id="KW-1185">Reference proteome</keyword>
<evidence type="ECO:0000313" key="2">
    <source>
        <dbReference type="EMBL" id="OJA16792.1"/>
    </source>
</evidence>
<sequence length="70" mass="7833">MNLKRAYPILHSPFHLQILSQPNSASLEPFEKFFYDIRRDGSLLTIGRDSNIGTQIAPGGPTASPMPFHH</sequence>